<dbReference type="AlphaFoldDB" id="A0A923E963"/>
<dbReference type="InterPro" id="IPR036390">
    <property type="entry name" value="WH_DNA-bd_sf"/>
</dbReference>
<dbReference type="InterPro" id="IPR005149">
    <property type="entry name" value="Tscrpt_reg_PadR_N"/>
</dbReference>
<feature type="domain" description="Transcription regulator PadR N-terminal" evidence="1">
    <location>
        <begin position="8"/>
        <end position="78"/>
    </location>
</feature>
<dbReference type="RefSeq" id="WP_035148872.1">
    <property type="nucleotide sequence ID" value="NZ_JAAZWO010000006.1"/>
</dbReference>
<name>A0A923E963_CLOTT</name>
<accession>A0A923E963</accession>
<dbReference type="InterPro" id="IPR036388">
    <property type="entry name" value="WH-like_DNA-bd_sf"/>
</dbReference>
<dbReference type="Gene3D" id="1.10.10.10">
    <property type="entry name" value="Winged helix-like DNA-binding domain superfamily/Winged helix DNA-binding domain"/>
    <property type="match status" value="1"/>
</dbReference>
<evidence type="ECO:0000313" key="2">
    <source>
        <dbReference type="EMBL" id="MBC2397552.1"/>
    </source>
</evidence>
<organism evidence="2 3">
    <name type="scientific">Clostridium tetanomorphum</name>
    <dbReference type="NCBI Taxonomy" id="1553"/>
    <lineage>
        <taxon>Bacteria</taxon>
        <taxon>Bacillati</taxon>
        <taxon>Bacillota</taxon>
        <taxon>Clostridia</taxon>
        <taxon>Eubacteriales</taxon>
        <taxon>Clostridiaceae</taxon>
        <taxon>Clostridium</taxon>
    </lineage>
</organism>
<dbReference type="Pfam" id="PF03551">
    <property type="entry name" value="PadR"/>
    <property type="match status" value="1"/>
</dbReference>
<comment type="caution">
    <text evidence="2">The sequence shown here is derived from an EMBL/GenBank/DDBJ whole genome shotgun (WGS) entry which is preliminary data.</text>
</comment>
<gene>
    <name evidence="2" type="ORF">HGG79_07155</name>
</gene>
<proteinExistence type="predicted"/>
<keyword evidence="3" id="KW-1185">Reference proteome</keyword>
<protein>
    <submittedName>
        <fullName evidence="2">PadR family transcriptional regulator</fullName>
    </submittedName>
</protein>
<dbReference type="Proteomes" id="UP000563151">
    <property type="component" value="Unassembled WGS sequence"/>
</dbReference>
<reference evidence="2 3" key="1">
    <citation type="submission" date="2020-04" db="EMBL/GenBank/DDBJ databases">
        <title>Genomic insights into acetone-butanol-ethanol (ABE) fermentation by sequencing solventogenic clostridia strains.</title>
        <authorList>
            <person name="Brown S."/>
        </authorList>
    </citation>
    <scope>NUCLEOTIDE SEQUENCE [LARGE SCALE GENOMIC DNA]</scope>
    <source>
        <strain evidence="2 3">DJ011</strain>
    </source>
</reference>
<evidence type="ECO:0000313" key="3">
    <source>
        <dbReference type="Proteomes" id="UP000563151"/>
    </source>
</evidence>
<dbReference type="PANTHER" id="PTHR43252">
    <property type="entry name" value="TRANSCRIPTIONAL REGULATOR YQJI"/>
    <property type="match status" value="1"/>
</dbReference>
<dbReference type="PANTHER" id="PTHR43252:SF7">
    <property type="entry name" value="TRANSCRIPTIONAL REGULATOR YQJI"/>
    <property type="match status" value="1"/>
</dbReference>
<evidence type="ECO:0000259" key="1">
    <source>
        <dbReference type="Pfam" id="PF03551"/>
    </source>
</evidence>
<dbReference type="EMBL" id="JAAZWO010000006">
    <property type="protein sequence ID" value="MBC2397552.1"/>
    <property type="molecule type" value="Genomic_DNA"/>
</dbReference>
<sequence length="182" mass="21853">MTQIEVIILSLLYDKDYYGYEMELIIEQRHMREWTNIGFSSIYNSLNKLEKKDLVNSRYEKEYGSPRRKVYSIKNETKELLKKNIMKMLSEVSFDSSQFDVGMAFSYILSEEELLKALVEHKGNLIKRREHVIKRYNQHPTAYKRPYIRALFQRPIELINTEILWVEELIEENFKNTNKGDV</sequence>
<dbReference type="SUPFAM" id="SSF46785">
    <property type="entry name" value="Winged helix' DNA-binding domain"/>
    <property type="match status" value="1"/>
</dbReference>